<organism evidence="2">
    <name type="scientific">marine sediment metagenome</name>
    <dbReference type="NCBI Taxonomy" id="412755"/>
    <lineage>
        <taxon>unclassified sequences</taxon>
        <taxon>metagenomes</taxon>
        <taxon>ecological metagenomes</taxon>
    </lineage>
</organism>
<comment type="caution">
    <text evidence="2">The sequence shown here is derived from an EMBL/GenBank/DDBJ whole genome shotgun (WGS) entry which is preliminary data.</text>
</comment>
<dbReference type="EMBL" id="LAZR01000113">
    <property type="protein sequence ID" value="KKN90022.1"/>
    <property type="molecule type" value="Genomic_DNA"/>
</dbReference>
<protein>
    <submittedName>
        <fullName evidence="2">Uncharacterized protein</fullName>
    </submittedName>
</protein>
<evidence type="ECO:0000256" key="1">
    <source>
        <dbReference type="SAM" id="MobiDB-lite"/>
    </source>
</evidence>
<gene>
    <name evidence="2" type="ORF">LCGC14_0231340</name>
</gene>
<accession>A0A0F9UR94</accession>
<feature type="region of interest" description="Disordered" evidence="1">
    <location>
        <begin position="105"/>
        <end position="130"/>
    </location>
</feature>
<proteinExistence type="predicted"/>
<evidence type="ECO:0000313" key="2">
    <source>
        <dbReference type="EMBL" id="KKN90022.1"/>
    </source>
</evidence>
<name>A0A0F9UR94_9ZZZZ</name>
<sequence>MPDDLKEENKLLRTELAHWRHKVDLIWTWMRGDECGGDYQAEQEARELLDRPGISSMQPTRRLGDSEPAVELLPCICGSRTLHISTEGNLTWVACTECRAVGPRAQGEREAVDSWNIKRTPQIPEEGEPV</sequence>
<dbReference type="AlphaFoldDB" id="A0A0F9UR94"/>
<dbReference type="Pfam" id="PF14354">
    <property type="entry name" value="Lar_restr_allev"/>
    <property type="match status" value="1"/>
</dbReference>
<reference evidence="2" key="1">
    <citation type="journal article" date="2015" name="Nature">
        <title>Complex archaea that bridge the gap between prokaryotes and eukaryotes.</title>
        <authorList>
            <person name="Spang A."/>
            <person name="Saw J.H."/>
            <person name="Jorgensen S.L."/>
            <person name="Zaremba-Niedzwiedzka K."/>
            <person name="Martijn J."/>
            <person name="Lind A.E."/>
            <person name="van Eijk R."/>
            <person name="Schleper C."/>
            <person name="Guy L."/>
            <person name="Ettema T.J."/>
        </authorList>
    </citation>
    <scope>NUCLEOTIDE SEQUENCE</scope>
</reference>